<sequence>MNYFASSLTSANALMVSGLNTGIRLNRVDNAPGGINPHHSYPRTSEVVVPLNIRKGKVLAFTTFNSHLPGVVVVPLNLFTSSILIDLLTKTFQVDANVKKFGIDPSDQGVDPFAGKIHNSQEHAFLSC</sequence>
<dbReference type="InterPro" id="IPR014710">
    <property type="entry name" value="RmlC-like_jellyroll"/>
</dbReference>
<keyword evidence="2" id="KW-1185">Reference proteome</keyword>
<dbReference type="Gene3D" id="2.60.120.10">
    <property type="entry name" value="Jelly Rolls"/>
    <property type="match status" value="2"/>
</dbReference>
<dbReference type="Proteomes" id="UP000436088">
    <property type="component" value="Unassembled WGS sequence"/>
</dbReference>
<name>A0A6A2YAD8_HIBSY</name>
<dbReference type="PANTHER" id="PTHR31238">
    <property type="entry name" value="GERMIN-LIKE PROTEIN SUBFAMILY 3 MEMBER 3"/>
    <property type="match status" value="1"/>
</dbReference>
<gene>
    <name evidence="1" type="ORF">F3Y22_tig00112261pilonHSYRG00024</name>
</gene>
<evidence type="ECO:0000313" key="2">
    <source>
        <dbReference type="Proteomes" id="UP000436088"/>
    </source>
</evidence>
<proteinExistence type="predicted"/>
<evidence type="ECO:0000313" key="1">
    <source>
        <dbReference type="EMBL" id="KAE8669007.1"/>
    </source>
</evidence>
<protein>
    <submittedName>
        <fullName evidence="1">Uncharacterized protein</fullName>
    </submittedName>
</protein>
<dbReference type="EMBL" id="VEPZ02001538">
    <property type="protein sequence ID" value="KAE8669007.1"/>
    <property type="molecule type" value="Genomic_DNA"/>
</dbReference>
<accession>A0A6A2YAD8</accession>
<reference evidence="1" key="1">
    <citation type="submission" date="2019-09" db="EMBL/GenBank/DDBJ databases">
        <title>Draft genome information of white flower Hibiscus syriacus.</title>
        <authorList>
            <person name="Kim Y.-M."/>
        </authorList>
    </citation>
    <scope>NUCLEOTIDE SEQUENCE [LARGE SCALE GENOMIC DNA]</scope>
    <source>
        <strain evidence="1">YM2019G1</strain>
    </source>
</reference>
<comment type="caution">
    <text evidence="1">The sequence shown here is derived from an EMBL/GenBank/DDBJ whole genome shotgun (WGS) entry which is preliminary data.</text>
</comment>
<dbReference type="AlphaFoldDB" id="A0A6A2YAD8"/>
<organism evidence="1 2">
    <name type="scientific">Hibiscus syriacus</name>
    <name type="common">Rose of Sharon</name>
    <dbReference type="NCBI Taxonomy" id="106335"/>
    <lineage>
        <taxon>Eukaryota</taxon>
        <taxon>Viridiplantae</taxon>
        <taxon>Streptophyta</taxon>
        <taxon>Embryophyta</taxon>
        <taxon>Tracheophyta</taxon>
        <taxon>Spermatophyta</taxon>
        <taxon>Magnoliopsida</taxon>
        <taxon>eudicotyledons</taxon>
        <taxon>Gunneridae</taxon>
        <taxon>Pentapetalae</taxon>
        <taxon>rosids</taxon>
        <taxon>malvids</taxon>
        <taxon>Malvales</taxon>
        <taxon>Malvaceae</taxon>
        <taxon>Malvoideae</taxon>
        <taxon>Hibiscus</taxon>
    </lineage>
</organism>